<evidence type="ECO:0000256" key="4">
    <source>
        <dbReference type="ARBA" id="ARBA00022722"/>
    </source>
</evidence>
<keyword evidence="5" id="KW-0255">Endonuclease</keyword>
<dbReference type="FunFam" id="3.10.10.10:FF:000002">
    <property type="entry name" value="Retrovirus-related Pol polyprotein from transposon 17.6-like protein"/>
    <property type="match status" value="1"/>
</dbReference>
<evidence type="ECO:0000256" key="7">
    <source>
        <dbReference type="ARBA" id="ARBA00022918"/>
    </source>
</evidence>
<dbReference type="EMBL" id="OV170224">
    <property type="protein sequence ID" value="CAH0723858.1"/>
    <property type="molecule type" value="Genomic_DNA"/>
</dbReference>
<dbReference type="InterPro" id="IPR000477">
    <property type="entry name" value="RT_dom"/>
</dbReference>
<organism evidence="10 11">
    <name type="scientific">Brenthis ino</name>
    <name type="common">lesser marbled fritillary</name>
    <dbReference type="NCBI Taxonomy" id="405034"/>
    <lineage>
        <taxon>Eukaryota</taxon>
        <taxon>Metazoa</taxon>
        <taxon>Ecdysozoa</taxon>
        <taxon>Arthropoda</taxon>
        <taxon>Hexapoda</taxon>
        <taxon>Insecta</taxon>
        <taxon>Pterygota</taxon>
        <taxon>Neoptera</taxon>
        <taxon>Endopterygota</taxon>
        <taxon>Lepidoptera</taxon>
        <taxon>Glossata</taxon>
        <taxon>Ditrysia</taxon>
        <taxon>Papilionoidea</taxon>
        <taxon>Nymphalidae</taxon>
        <taxon>Heliconiinae</taxon>
        <taxon>Argynnini</taxon>
        <taxon>Brenthis</taxon>
    </lineage>
</organism>
<dbReference type="InterPro" id="IPR050951">
    <property type="entry name" value="Retrovirus_Pol_polyprotein"/>
</dbReference>
<dbReference type="GO" id="GO:0006508">
    <property type="term" value="P:proteolysis"/>
    <property type="evidence" value="ECO:0007669"/>
    <property type="project" value="UniProtKB-KW"/>
</dbReference>
<dbReference type="InterPro" id="IPR043128">
    <property type="entry name" value="Rev_trsase/Diguanyl_cyclase"/>
</dbReference>
<keyword evidence="6" id="KW-0378">Hydrolase</keyword>
<dbReference type="AlphaFoldDB" id="A0A8J9UPK5"/>
<evidence type="ECO:0000313" key="10">
    <source>
        <dbReference type="EMBL" id="CAH0723858.1"/>
    </source>
</evidence>
<feature type="compositionally biased region" description="Polar residues" evidence="8">
    <location>
        <begin position="11"/>
        <end position="22"/>
    </location>
</feature>
<evidence type="ECO:0000256" key="1">
    <source>
        <dbReference type="ARBA" id="ARBA00022670"/>
    </source>
</evidence>
<feature type="compositionally biased region" description="Low complexity" evidence="8">
    <location>
        <begin position="30"/>
        <end position="41"/>
    </location>
</feature>
<keyword evidence="4" id="KW-0540">Nuclease</keyword>
<keyword evidence="2" id="KW-0808">Transferase</keyword>
<dbReference type="Pfam" id="PF13975">
    <property type="entry name" value="gag-asp_proteas"/>
    <property type="match status" value="1"/>
</dbReference>
<dbReference type="InterPro" id="IPR043502">
    <property type="entry name" value="DNA/RNA_pol_sf"/>
</dbReference>
<evidence type="ECO:0000256" key="5">
    <source>
        <dbReference type="ARBA" id="ARBA00022759"/>
    </source>
</evidence>
<feature type="region of interest" description="Disordered" evidence="8">
    <location>
        <begin position="1"/>
        <end position="41"/>
    </location>
</feature>
<evidence type="ECO:0000256" key="6">
    <source>
        <dbReference type="ARBA" id="ARBA00022801"/>
    </source>
</evidence>
<dbReference type="SUPFAM" id="SSF50630">
    <property type="entry name" value="Acid proteases"/>
    <property type="match status" value="1"/>
</dbReference>
<dbReference type="GO" id="GO:0004519">
    <property type="term" value="F:endonuclease activity"/>
    <property type="evidence" value="ECO:0007669"/>
    <property type="project" value="UniProtKB-KW"/>
</dbReference>
<keyword evidence="7" id="KW-0695">RNA-directed DNA polymerase</keyword>
<evidence type="ECO:0000313" key="11">
    <source>
        <dbReference type="Proteomes" id="UP000838878"/>
    </source>
</evidence>
<protein>
    <recommendedName>
        <fullName evidence="9">Reverse transcriptase domain-containing protein</fullName>
    </recommendedName>
</protein>
<dbReference type="Pfam" id="PF00078">
    <property type="entry name" value="RVT_1"/>
    <property type="match status" value="1"/>
</dbReference>
<name>A0A8J9UPK5_9NEOP</name>
<reference evidence="10" key="1">
    <citation type="submission" date="2021-12" db="EMBL/GenBank/DDBJ databases">
        <authorList>
            <person name="Martin H S."/>
        </authorList>
    </citation>
    <scope>NUCLEOTIDE SEQUENCE</scope>
</reference>
<accession>A0A8J9UPK5</accession>
<dbReference type="InterPro" id="IPR021109">
    <property type="entry name" value="Peptidase_aspartic_dom_sf"/>
</dbReference>
<gene>
    <name evidence="10" type="ORF">BINO364_LOCUS9632</name>
</gene>
<dbReference type="PANTHER" id="PTHR37984">
    <property type="entry name" value="PROTEIN CBG26694"/>
    <property type="match status" value="1"/>
</dbReference>
<keyword evidence="1" id="KW-0645">Protease</keyword>
<dbReference type="SUPFAM" id="SSF56672">
    <property type="entry name" value="DNA/RNA polymerases"/>
    <property type="match status" value="1"/>
</dbReference>
<dbReference type="FunFam" id="3.10.10.10:FF:000007">
    <property type="entry name" value="Retrovirus-related Pol polyprotein from transposon 17.6-like Protein"/>
    <property type="match status" value="1"/>
</dbReference>
<dbReference type="Gene3D" id="3.10.10.10">
    <property type="entry name" value="HIV Type 1 Reverse Transcriptase, subunit A, domain 1"/>
    <property type="match status" value="1"/>
</dbReference>
<evidence type="ECO:0000256" key="8">
    <source>
        <dbReference type="SAM" id="MobiDB-lite"/>
    </source>
</evidence>
<proteinExistence type="predicted"/>
<dbReference type="Gene3D" id="3.30.70.270">
    <property type="match status" value="2"/>
</dbReference>
<dbReference type="OrthoDB" id="420169at2759"/>
<evidence type="ECO:0000256" key="2">
    <source>
        <dbReference type="ARBA" id="ARBA00022679"/>
    </source>
</evidence>
<dbReference type="Gene3D" id="2.40.70.10">
    <property type="entry name" value="Acid Proteases"/>
    <property type="match status" value="1"/>
</dbReference>
<dbReference type="CDD" id="cd01647">
    <property type="entry name" value="RT_LTR"/>
    <property type="match status" value="1"/>
</dbReference>
<dbReference type="Proteomes" id="UP000838878">
    <property type="component" value="Chromosome 4"/>
</dbReference>
<sequence>MDESRVEVNRPNLSQTQRSNVAYSPREGIPPASSSAESNESVKVPVINRDKCSYCKRFGHNKDACEKLSYKNQQSKKESIPQLTCFGCGAPGVIRSNCAICKGNKPVVSTSSDFHSVSASVDCMDSRLRPVISIGIYGASGKVLVDTGAKHCVGSVSLRSLLIKNRHKLDTVYTELKYADGRACAQNVEVAHVRVTLRGITLGVDFIMLPNATESLLGMNFIQDIGMVLDFQRGIWFLRGDKTPQPIEYECKSLPPINCSSVGLRDDEGSHLSLGQRQRLSDLLNVHEDIFTPGGGPTSFAMHRIDTGDAAPVTSPPYRVSPSKREIIRKEIETMLEDGIIEDAESEWASPVVLIPKKNGEVRFCVDYRKLNNVTRTDKYPLPVIDELLQSTKADCIMSTIDLKAGYWQTMVAPEDRHKTAFTTPFGTFQFRRMPFGLKNAPATFQRLIDRMRSGLTNICVLAYLDDILVISPNLDQHLRDLQQVFDRLRLFNLKANRSKCVFARDRVNYLGHVVSSHGIEPDPQKVEAVNSMKPPSNVRELKTFLQTCSWFRKFIPQFSDVARCLTDLTKKTRRWQWGETRSWEVGGVSPSCLGEHVKPSVLHLNSHWSCRVVVPPEYESDRNRKCTCVLSKQATYVNNQTQQ</sequence>
<evidence type="ECO:0000259" key="9">
    <source>
        <dbReference type="PROSITE" id="PS50878"/>
    </source>
</evidence>
<keyword evidence="11" id="KW-1185">Reference proteome</keyword>
<feature type="non-terminal residue" evidence="10">
    <location>
        <position position="644"/>
    </location>
</feature>
<dbReference type="PANTHER" id="PTHR37984:SF5">
    <property type="entry name" value="PROTEIN NYNRIN-LIKE"/>
    <property type="match status" value="1"/>
</dbReference>
<keyword evidence="3" id="KW-0548">Nucleotidyltransferase</keyword>
<dbReference type="CDD" id="cd00303">
    <property type="entry name" value="retropepsin_like"/>
    <property type="match status" value="1"/>
</dbReference>
<feature type="domain" description="Reverse transcriptase" evidence="9">
    <location>
        <begin position="336"/>
        <end position="515"/>
    </location>
</feature>
<dbReference type="PROSITE" id="PS50878">
    <property type="entry name" value="RT_POL"/>
    <property type="match status" value="1"/>
</dbReference>
<dbReference type="GO" id="GO:0008233">
    <property type="term" value="F:peptidase activity"/>
    <property type="evidence" value="ECO:0007669"/>
    <property type="project" value="UniProtKB-KW"/>
</dbReference>
<dbReference type="GO" id="GO:0003964">
    <property type="term" value="F:RNA-directed DNA polymerase activity"/>
    <property type="evidence" value="ECO:0007669"/>
    <property type="project" value="UniProtKB-KW"/>
</dbReference>
<evidence type="ECO:0000256" key="3">
    <source>
        <dbReference type="ARBA" id="ARBA00022695"/>
    </source>
</evidence>